<dbReference type="GO" id="GO:0046914">
    <property type="term" value="F:transition metal ion binding"/>
    <property type="evidence" value="ECO:0007669"/>
    <property type="project" value="InterPro"/>
</dbReference>
<dbReference type="InterPro" id="IPR022689">
    <property type="entry name" value="Iron_dep_repressor"/>
</dbReference>
<dbReference type="InterPro" id="IPR007167">
    <property type="entry name" value="Fe-transptr_FeoA-like"/>
</dbReference>
<dbReference type="GO" id="GO:0003700">
    <property type="term" value="F:DNA-binding transcription factor activity"/>
    <property type="evidence" value="ECO:0007669"/>
    <property type="project" value="InterPro"/>
</dbReference>
<dbReference type="GO" id="GO:0005737">
    <property type="term" value="C:cytoplasm"/>
    <property type="evidence" value="ECO:0007669"/>
    <property type="project" value="UniProtKB-SubCell"/>
</dbReference>
<dbReference type="AlphaFoldDB" id="A0A1Z8BFU3"/>
<comment type="subcellular location">
    <subcellularLocation>
        <location evidence="1">Cytoplasm</location>
    </subcellularLocation>
</comment>
<proteinExistence type="inferred from homology"/>
<keyword evidence="5" id="KW-0963">Cytoplasm</keyword>
<evidence type="ECO:0000256" key="4">
    <source>
        <dbReference type="ARBA" id="ARBA00022386"/>
    </source>
</evidence>
<evidence type="ECO:0000256" key="6">
    <source>
        <dbReference type="ARBA" id="ARBA00022491"/>
    </source>
</evidence>
<evidence type="ECO:0000256" key="3">
    <source>
        <dbReference type="ARBA" id="ARBA00011738"/>
    </source>
</evidence>
<keyword evidence="8" id="KW-0238">DNA-binding</keyword>
<keyword evidence="6" id="KW-0678">Repressor</keyword>
<evidence type="ECO:0000256" key="9">
    <source>
        <dbReference type="ARBA" id="ARBA00023159"/>
    </source>
</evidence>
<evidence type="ECO:0000256" key="10">
    <source>
        <dbReference type="ARBA" id="ARBA00023163"/>
    </source>
</evidence>
<keyword evidence="11" id="KW-0464">Manganese</keyword>
<organism evidence="15 16">
    <name type="scientific">Nonlabens dokdonensis</name>
    <dbReference type="NCBI Taxonomy" id="328515"/>
    <lineage>
        <taxon>Bacteria</taxon>
        <taxon>Pseudomonadati</taxon>
        <taxon>Bacteroidota</taxon>
        <taxon>Flavobacteriia</taxon>
        <taxon>Flavobacteriales</taxon>
        <taxon>Flavobacteriaceae</taxon>
        <taxon>Nonlabens</taxon>
    </lineage>
</organism>
<dbReference type="Proteomes" id="UP000196102">
    <property type="component" value="Unassembled WGS sequence"/>
</dbReference>
<keyword evidence="9" id="KW-0010">Activator</keyword>
<dbReference type="InterPro" id="IPR036388">
    <property type="entry name" value="WH-like_DNA-bd_sf"/>
</dbReference>
<dbReference type="InterPro" id="IPR001367">
    <property type="entry name" value="Fe_dep_repressor"/>
</dbReference>
<evidence type="ECO:0000256" key="13">
    <source>
        <dbReference type="ARBA" id="ARBA00032593"/>
    </source>
</evidence>
<dbReference type="GO" id="GO:0046983">
    <property type="term" value="F:protein dimerization activity"/>
    <property type="evidence" value="ECO:0007669"/>
    <property type="project" value="InterPro"/>
</dbReference>
<evidence type="ECO:0000256" key="2">
    <source>
        <dbReference type="ARBA" id="ARBA00007871"/>
    </source>
</evidence>
<dbReference type="SMART" id="SM00529">
    <property type="entry name" value="HTH_DTXR"/>
    <property type="match status" value="1"/>
</dbReference>
<keyword evidence="10" id="KW-0804">Transcription</keyword>
<comment type="function">
    <text evidence="12">In the presence of manganese, represses expression of mntH and mntS. Up-regulates expression of mntP.</text>
</comment>
<dbReference type="InterPro" id="IPR038157">
    <property type="entry name" value="FeoA_core_dom"/>
</dbReference>
<sequence>MHSVSEENYIKAIFHLQDGKMLVSTNEIAGRMNTKASSVTDMLKKLSDKKLAEYIPYKGARLTENGVRCANQIIRKHRLWEVFLVEKLDFSWDEVHEIAEQLEHIQSQKLIDQLDKHLDFPKKDPHGDPIPDSNGNYEVINKTLLSQLKKGDKGTLVGVIDTSSNFLNYLDKHSIQLGTQIEVLEREDFDNSFTLQVNAKSLQVSQQIADNLYLKITS</sequence>
<dbReference type="InterPro" id="IPR036390">
    <property type="entry name" value="WH_DNA-bd_sf"/>
</dbReference>
<dbReference type="EMBL" id="MAAX01000017">
    <property type="protein sequence ID" value="OUS21444.1"/>
    <property type="molecule type" value="Genomic_DNA"/>
</dbReference>
<feature type="domain" description="HTH dtxR-type" evidence="14">
    <location>
        <begin position="1"/>
        <end position="63"/>
    </location>
</feature>
<evidence type="ECO:0000256" key="7">
    <source>
        <dbReference type="ARBA" id="ARBA00023015"/>
    </source>
</evidence>
<reference evidence="16" key="1">
    <citation type="journal article" date="2017" name="Proc. Natl. Acad. Sci. U.S.A.">
        <title>Simulation of Deepwater Horizon oil plume reveals substrate specialization within a complex community of hydrocarbon-degraders.</title>
        <authorList>
            <person name="Hu P."/>
            <person name="Dubinsky E.A."/>
            <person name="Probst A.J."/>
            <person name="Wang J."/>
            <person name="Sieber C.M.K."/>
            <person name="Tom L.M."/>
            <person name="Gardinali P."/>
            <person name="Banfield J.F."/>
            <person name="Atlas R.M."/>
            <person name="Andersen G.L."/>
        </authorList>
    </citation>
    <scope>NUCLEOTIDE SEQUENCE [LARGE SCALE GENOMIC DNA]</scope>
</reference>
<dbReference type="InterPro" id="IPR050536">
    <property type="entry name" value="DtxR_MntR_Metal-Reg"/>
</dbReference>
<dbReference type="SUPFAM" id="SSF47979">
    <property type="entry name" value="Iron-dependent repressor protein, dimerization domain"/>
    <property type="match status" value="1"/>
</dbReference>
<name>A0A1Z8BFU3_9FLAO</name>
<dbReference type="InterPro" id="IPR036421">
    <property type="entry name" value="Fe_dep_repressor_sf"/>
</dbReference>
<comment type="subunit">
    <text evidence="3">Homodimer.</text>
</comment>
<dbReference type="Gene3D" id="1.10.60.10">
    <property type="entry name" value="Iron dependent repressor, metal binding and dimerisation domain"/>
    <property type="match status" value="1"/>
</dbReference>
<dbReference type="Gene3D" id="1.10.10.10">
    <property type="entry name" value="Winged helix-like DNA-binding domain superfamily/Winged helix DNA-binding domain"/>
    <property type="match status" value="1"/>
</dbReference>
<comment type="caution">
    <text evidence="15">The sequence shown here is derived from an EMBL/GenBank/DDBJ whole genome shotgun (WGS) entry which is preliminary data.</text>
</comment>
<keyword evidence="7" id="KW-0805">Transcription regulation</keyword>
<evidence type="ECO:0000256" key="12">
    <source>
        <dbReference type="ARBA" id="ARBA00025185"/>
    </source>
</evidence>
<dbReference type="Pfam" id="PF04023">
    <property type="entry name" value="FeoA"/>
    <property type="match status" value="1"/>
</dbReference>
<protein>
    <recommendedName>
        <fullName evidence="4">Transcriptional regulator MntR</fullName>
    </recommendedName>
    <alternativeName>
        <fullName evidence="13">Manganese transport regulator</fullName>
    </alternativeName>
</protein>
<comment type="similarity">
    <text evidence="2">Belongs to the DtxR/MntR family.</text>
</comment>
<dbReference type="SMART" id="SM00899">
    <property type="entry name" value="FeoA"/>
    <property type="match status" value="1"/>
</dbReference>
<dbReference type="Pfam" id="PF01325">
    <property type="entry name" value="Fe_dep_repress"/>
    <property type="match status" value="1"/>
</dbReference>
<evidence type="ECO:0000256" key="8">
    <source>
        <dbReference type="ARBA" id="ARBA00023125"/>
    </source>
</evidence>
<evidence type="ECO:0000256" key="11">
    <source>
        <dbReference type="ARBA" id="ARBA00023211"/>
    </source>
</evidence>
<evidence type="ECO:0000256" key="5">
    <source>
        <dbReference type="ARBA" id="ARBA00022490"/>
    </source>
</evidence>
<dbReference type="PROSITE" id="PS50944">
    <property type="entry name" value="HTH_DTXR"/>
    <property type="match status" value="1"/>
</dbReference>
<dbReference type="RefSeq" id="WP_303685489.1">
    <property type="nucleotide sequence ID" value="NZ_CAJXYO010000017.1"/>
</dbReference>
<dbReference type="PANTHER" id="PTHR33238:SF11">
    <property type="entry name" value="TRANSCRIPTIONAL REGULATOR MNTR"/>
    <property type="match status" value="1"/>
</dbReference>
<accession>A0A1Z8BFU3</accession>
<dbReference type="GO" id="GO:0003677">
    <property type="term" value="F:DNA binding"/>
    <property type="evidence" value="ECO:0007669"/>
    <property type="project" value="UniProtKB-KW"/>
</dbReference>
<evidence type="ECO:0000256" key="1">
    <source>
        <dbReference type="ARBA" id="ARBA00004496"/>
    </source>
</evidence>
<dbReference type="InterPro" id="IPR022687">
    <property type="entry name" value="HTH_DTXR"/>
</dbReference>
<dbReference type="PANTHER" id="PTHR33238">
    <property type="entry name" value="IRON (METAL) DEPENDENT REPRESSOR, DTXR FAMILY"/>
    <property type="match status" value="1"/>
</dbReference>
<dbReference type="Gene3D" id="2.30.30.90">
    <property type="match status" value="1"/>
</dbReference>
<dbReference type="Pfam" id="PF02742">
    <property type="entry name" value="Fe_dep_repr_C"/>
    <property type="match status" value="1"/>
</dbReference>
<evidence type="ECO:0000259" key="14">
    <source>
        <dbReference type="PROSITE" id="PS50944"/>
    </source>
</evidence>
<evidence type="ECO:0000313" key="16">
    <source>
        <dbReference type="Proteomes" id="UP000196102"/>
    </source>
</evidence>
<evidence type="ECO:0000313" key="15">
    <source>
        <dbReference type="EMBL" id="OUS21444.1"/>
    </source>
</evidence>
<dbReference type="SUPFAM" id="SSF46785">
    <property type="entry name" value="Winged helix' DNA-binding domain"/>
    <property type="match status" value="1"/>
</dbReference>
<gene>
    <name evidence="15" type="ORF">A9Q93_00870</name>
</gene>